<dbReference type="EMBL" id="BAABBP010000005">
    <property type="protein sequence ID" value="GAA3988171.1"/>
    <property type="molecule type" value="Genomic_DNA"/>
</dbReference>
<sequence>MDLTSISALLSSLKTATDIAKAIKESDVSLEKAESKLKLEELISALADAKIEVTEIRQALLDKDAELRALKNQLEVR</sequence>
<proteinExistence type="predicted"/>
<comment type="caution">
    <text evidence="2">The sequence shown here is derived from an EMBL/GenBank/DDBJ whole genome shotgun (WGS) entry which is preliminary data.</text>
</comment>
<reference evidence="3" key="1">
    <citation type="journal article" date="2019" name="Int. J. Syst. Evol. Microbiol.">
        <title>The Global Catalogue of Microorganisms (GCM) 10K type strain sequencing project: providing services to taxonomists for standard genome sequencing and annotation.</title>
        <authorList>
            <consortium name="The Broad Institute Genomics Platform"/>
            <consortium name="The Broad Institute Genome Sequencing Center for Infectious Disease"/>
            <person name="Wu L."/>
            <person name="Ma J."/>
        </authorList>
    </citation>
    <scope>NUCLEOTIDE SEQUENCE [LARGE SCALE GENOMIC DNA]</scope>
    <source>
        <strain evidence="3">JCM 17561</strain>
    </source>
</reference>
<gene>
    <name evidence="2" type="ORF">GCM10022279_09100</name>
</gene>
<dbReference type="RefSeq" id="WP_344868478.1">
    <property type="nucleotide sequence ID" value="NZ_BAABBP010000005.1"/>
</dbReference>
<feature type="coiled-coil region" evidence="1">
    <location>
        <begin position="32"/>
        <end position="73"/>
    </location>
</feature>
<keyword evidence="1" id="KW-0175">Coiled coil</keyword>
<accession>A0ABP7QU92</accession>
<name>A0ABP7QU92_9BURK</name>
<evidence type="ECO:0000256" key="1">
    <source>
        <dbReference type="SAM" id="Coils"/>
    </source>
</evidence>
<protein>
    <submittedName>
        <fullName evidence="2">Uncharacterized protein</fullName>
    </submittedName>
</protein>
<evidence type="ECO:0000313" key="2">
    <source>
        <dbReference type="EMBL" id="GAA3988171.1"/>
    </source>
</evidence>
<keyword evidence="3" id="KW-1185">Reference proteome</keyword>
<dbReference type="Proteomes" id="UP001501627">
    <property type="component" value="Unassembled WGS sequence"/>
</dbReference>
<organism evidence="2 3">
    <name type="scientific">Comamonas faecalis</name>
    <dbReference type="NCBI Taxonomy" id="1387849"/>
    <lineage>
        <taxon>Bacteria</taxon>
        <taxon>Pseudomonadati</taxon>
        <taxon>Pseudomonadota</taxon>
        <taxon>Betaproteobacteria</taxon>
        <taxon>Burkholderiales</taxon>
        <taxon>Comamonadaceae</taxon>
        <taxon>Comamonas</taxon>
    </lineage>
</organism>
<evidence type="ECO:0000313" key="3">
    <source>
        <dbReference type="Proteomes" id="UP001501627"/>
    </source>
</evidence>